<dbReference type="Gene3D" id="2.170.300.10">
    <property type="entry name" value="Tie2 ligand-binding domain superfamily"/>
    <property type="match status" value="1"/>
</dbReference>
<dbReference type="Proteomes" id="UP000005408">
    <property type="component" value="Unassembled WGS sequence"/>
</dbReference>
<evidence type="ECO:0000313" key="2">
    <source>
        <dbReference type="EnsemblMetazoa" id="G29906.2:cds"/>
    </source>
</evidence>
<protein>
    <submittedName>
        <fullName evidence="2">Uncharacterized protein</fullName>
    </submittedName>
</protein>
<name>A0A8W8LVI9_MAGGI</name>
<evidence type="ECO:0000256" key="1">
    <source>
        <dbReference type="SAM" id="Phobius"/>
    </source>
</evidence>
<reference evidence="2" key="1">
    <citation type="submission" date="2022-08" db="UniProtKB">
        <authorList>
            <consortium name="EnsemblMetazoa"/>
        </authorList>
    </citation>
    <scope>IDENTIFICATION</scope>
    <source>
        <strain evidence="2">05x7-T-G4-1.051#20</strain>
    </source>
</reference>
<organism evidence="2 3">
    <name type="scientific">Magallana gigas</name>
    <name type="common">Pacific oyster</name>
    <name type="synonym">Crassostrea gigas</name>
    <dbReference type="NCBI Taxonomy" id="29159"/>
    <lineage>
        <taxon>Eukaryota</taxon>
        <taxon>Metazoa</taxon>
        <taxon>Spiralia</taxon>
        <taxon>Lophotrochozoa</taxon>
        <taxon>Mollusca</taxon>
        <taxon>Bivalvia</taxon>
        <taxon>Autobranchia</taxon>
        <taxon>Pteriomorphia</taxon>
        <taxon>Ostreida</taxon>
        <taxon>Ostreoidea</taxon>
        <taxon>Ostreidae</taxon>
        <taxon>Magallana</taxon>
    </lineage>
</organism>
<keyword evidence="1" id="KW-0812">Transmembrane</keyword>
<keyword evidence="1" id="KW-0472">Membrane</keyword>
<accession>A0A8W8LVI9</accession>
<evidence type="ECO:0000313" key="3">
    <source>
        <dbReference type="Proteomes" id="UP000005408"/>
    </source>
</evidence>
<keyword evidence="3" id="KW-1185">Reference proteome</keyword>
<proteinExistence type="predicted"/>
<dbReference type="AlphaFoldDB" id="A0A8W8LVI9"/>
<sequence>MSIHIEKPKGDCWYNSYKDGDVCRDCPAGYYGNNCTDKCKHPTFGLLCLETCDCPVCNHIVGCISTVVNKDFFPENKTTKRPEKMTNARLMTREIIISTDCPRGYFGKNCTDKCKPPTFGIVCSETCDCPVCHHILGCISTTENTDFVPENKETKRPGEMTNSTQIIKLIIITTGSVITVVLLFFILFTMRIYFTSANVNVNNYSFEDVQVDNVYAEIR</sequence>
<feature type="transmembrane region" description="Helical" evidence="1">
    <location>
        <begin position="169"/>
        <end position="194"/>
    </location>
</feature>
<keyword evidence="1" id="KW-1133">Transmembrane helix</keyword>
<dbReference type="EnsemblMetazoa" id="G29906.2">
    <property type="protein sequence ID" value="G29906.2:cds"/>
    <property type="gene ID" value="G29906"/>
</dbReference>